<dbReference type="AlphaFoldDB" id="A0A3S2Q7W0"/>
<dbReference type="Proteomes" id="UP000283210">
    <property type="component" value="Chromosome 5"/>
</dbReference>
<proteinExistence type="predicted"/>
<evidence type="ECO:0000313" key="1">
    <source>
        <dbReference type="EMBL" id="RVE73056.1"/>
    </source>
</evidence>
<reference evidence="1 2" key="1">
    <citation type="submission" date="2018-11" db="EMBL/GenBank/DDBJ databases">
        <authorList>
            <person name="Lopez-Roques C."/>
            <person name="Donnadieu C."/>
            <person name="Bouchez O."/>
            <person name="Klopp C."/>
            <person name="Cabau C."/>
            <person name="Zahm M."/>
        </authorList>
    </citation>
    <scope>NUCLEOTIDE SEQUENCE [LARGE SCALE GENOMIC DNA]</scope>
    <source>
        <strain evidence="1">RS831</strain>
        <tissue evidence="1">Whole body</tissue>
    </source>
</reference>
<name>A0A3S2Q7W0_ORYJA</name>
<sequence length="73" mass="8431">MMAAESSDLLTFLRIRGVSEETISFFEEQKIDREVVLLMDDAQLADHLPSYGDRVAKQFSCYFKPQTFPTKHT</sequence>
<accession>A0A3S2Q7W0</accession>
<organism evidence="1 2">
    <name type="scientific">Oryzias javanicus</name>
    <name type="common">Javanese ricefish</name>
    <name type="synonym">Aplocheilus javanicus</name>
    <dbReference type="NCBI Taxonomy" id="123683"/>
    <lineage>
        <taxon>Eukaryota</taxon>
        <taxon>Metazoa</taxon>
        <taxon>Chordata</taxon>
        <taxon>Craniata</taxon>
        <taxon>Vertebrata</taxon>
        <taxon>Euteleostomi</taxon>
        <taxon>Actinopterygii</taxon>
        <taxon>Neopterygii</taxon>
        <taxon>Teleostei</taxon>
        <taxon>Neoteleostei</taxon>
        <taxon>Acanthomorphata</taxon>
        <taxon>Ovalentaria</taxon>
        <taxon>Atherinomorphae</taxon>
        <taxon>Beloniformes</taxon>
        <taxon>Adrianichthyidae</taxon>
        <taxon>Oryziinae</taxon>
        <taxon>Oryzias</taxon>
    </lineage>
</organism>
<gene>
    <name evidence="1" type="ORF">OJAV_G00045590</name>
</gene>
<evidence type="ECO:0008006" key="3">
    <source>
        <dbReference type="Google" id="ProtNLM"/>
    </source>
</evidence>
<protein>
    <recommendedName>
        <fullName evidence="3">SAM domain-containing protein</fullName>
    </recommendedName>
</protein>
<dbReference type="OrthoDB" id="10038899at2759"/>
<evidence type="ECO:0000313" key="2">
    <source>
        <dbReference type="Proteomes" id="UP000283210"/>
    </source>
</evidence>
<reference evidence="1 2" key="2">
    <citation type="submission" date="2019-01" db="EMBL/GenBank/DDBJ databases">
        <title>A chromosome length genome reference of the Java medaka (oryzias javanicus).</title>
        <authorList>
            <person name="Herpin A."/>
            <person name="Takehana Y."/>
            <person name="Naruse K."/>
            <person name="Ansai S."/>
            <person name="Kawaguchi M."/>
        </authorList>
    </citation>
    <scope>NUCLEOTIDE SEQUENCE [LARGE SCALE GENOMIC DNA]</scope>
    <source>
        <strain evidence="1">RS831</strain>
        <tissue evidence="1">Whole body</tissue>
    </source>
</reference>
<dbReference type="EMBL" id="CM012441">
    <property type="protein sequence ID" value="RVE73056.1"/>
    <property type="molecule type" value="Genomic_DNA"/>
</dbReference>
<keyword evidence="2" id="KW-1185">Reference proteome</keyword>